<dbReference type="AlphaFoldDB" id="G0NY77"/>
<dbReference type="SUPFAM" id="SSF52058">
    <property type="entry name" value="L domain-like"/>
    <property type="match status" value="1"/>
</dbReference>
<evidence type="ECO:0000256" key="3">
    <source>
        <dbReference type="ARBA" id="ARBA00022737"/>
    </source>
</evidence>
<dbReference type="Pfam" id="PF13855">
    <property type="entry name" value="LRR_8"/>
    <property type="match status" value="1"/>
</dbReference>
<reference evidence="6" key="1">
    <citation type="submission" date="2011-07" db="EMBL/GenBank/DDBJ databases">
        <authorList>
            <consortium name="Caenorhabditis brenneri Sequencing and Analysis Consortium"/>
            <person name="Wilson R.K."/>
        </authorList>
    </citation>
    <scope>NUCLEOTIDE SEQUENCE [LARGE SCALE GENOMIC DNA]</scope>
    <source>
        <strain evidence="6">PB2801</strain>
    </source>
</reference>
<dbReference type="GO" id="GO:0005615">
    <property type="term" value="C:extracellular space"/>
    <property type="evidence" value="ECO:0007669"/>
    <property type="project" value="TreeGrafter"/>
</dbReference>
<evidence type="ECO:0000313" key="5">
    <source>
        <dbReference type="EMBL" id="EGT39985.1"/>
    </source>
</evidence>
<keyword evidence="3" id="KW-0677">Repeat</keyword>
<feature type="chain" id="PRO_5003406483" evidence="4">
    <location>
        <begin position="29"/>
        <end position="632"/>
    </location>
</feature>
<protein>
    <submittedName>
        <fullName evidence="5">Uncharacterized protein</fullName>
    </submittedName>
</protein>
<evidence type="ECO:0000256" key="2">
    <source>
        <dbReference type="ARBA" id="ARBA00022729"/>
    </source>
</evidence>
<organism evidence="6">
    <name type="scientific">Caenorhabditis brenneri</name>
    <name type="common">Nematode worm</name>
    <dbReference type="NCBI Taxonomy" id="135651"/>
    <lineage>
        <taxon>Eukaryota</taxon>
        <taxon>Metazoa</taxon>
        <taxon>Ecdysozoa</taxon>
        <taxon>Nematoda</taxon>
        <taxon>Chromadorea</taxon>
        <taxon>Rhabditida</taxon>
        <taxon>Rhabditina</taxon>
        <taxon>Rhabditomorpha</taxon>
        <taxon>Rhabditoidea</taxon>
        <taxon>Rhabditidae</taxon>
        <taxon>Peloderinae</taxon>
        <taxon>Caenorhabditis</taxon>
    </lineage>
</organism>
<dbReference type="InterPro" id="IPR050328">
    <property type="entry name" value="Dev_Immune_Receptor"/>
</dbReference>
<sequence length="632" mass="70242">MILKRMFGFGWILVVFVAVILLPSNCSSEPPAVFCDDTIGKFTAIGGNLVLTNLEFPIMAAVPAGSSASADAAIPKVMHPCYSLSNFNNYKNQLYDIFDYGDFSTTICAKQCAHFVDAARITCGDRRPPPTYLVGSVLGPVRKINCSDWALPLTAKGVKDGISLTFTYQTYEAGKGTDLDPPYTLNNLSIKHLDEHFIKGLHMKPIVDPAKTDKSLAEMEELLDILIEKHSEIIHVGFGNQVSFYGDAFRNQSKYYPPKFIPTEKFWTTLGKVPNLNSLALAMIQITGKENIPESMLKVLKAVAFYDVTLTSIPSWVASDQLQFLEFSATLSDETDMKVLDQLPALEHFLLQESSITSIKSPFLAKSSKLLSLTLQCNAISSIAPGAFDHFSQLKYLNLAGNRFVTLPKNLLINMNNLLTLDLKAMDNTTISTFNEVVLTCQSNLGSSSPSILDAMPVIPNPVNLMALDVRGQRNFVENDRRFLKDFRKLEILNLGNLGLNNLQNMSLETLCELTDINLVSNPLSDKEWIPEDVFVNLNLQRFRLGIPNSITAVPDTLVAFMRISSQISFSVPASLATLDFYRRKMDCEFDKIATATKYGYQMGNKSCEDYVNTAVENIRAMEMLKMENTCT</sequence>
<dbReference type="STRING" id="135651.G0NY77"/>
<dbReference type="PANTHER" id="PTHR24373:SF370">
    <property type="entry name" value="FISH-LIPS, ISOFORM E"/>
    <property type="match status" value="1"/>
</dbReference>
<accession>G0NY77</accession>
<dbReference type="SMART" id="SM00369">
    <property type="entry name" value="LRR_TYP"/>
    <property type="match status" value="3"/>
</dbReference>
<evidence type="ECO:0000256" key="4">
    <source>
        <dbReference type="SAM" id="SignalP"/>
    </source>
</evidence>
<feature type="signal peptide" evidence="4">
    <location>
        <begin position="1"/>
        <end position="28"/>
    </location>
</feature>
<dbReference type="InterPro" id="IPR032675">
    <property type="entry name" value="LRR_dom_sf"/>
</dbReference>
<keyword evidence="1" id="KW-0433">Leucine-rich repeat</keyword>
<evidence type="ECO:0000256" key="1">
    <source>
        <dbReference type="ARBA" id="ARBA00022614"/>
    </source>
</evidence>
<dbReference type="OMA" id="CERQCAH"/>
<proteinExistence type="predicted"/>
<dbReference type="PANTHER" id="PTHR24373">
    <property type="entry name" value="SLIT RELATED LEUCINE-RICH REPEAT NEURONAL PROTEIN"/>
    <property type="match status" value="1"/>
</dbReference>
<dbReference type="InterPro" id="IPR003591">
    <property type="entry name" value="Leu-rich_rpt_typical-subtyp"/>
</dbReference>
<dbReference type="FunCoup" id="G0NY77">
    <property type="interactions" value="1"/>
</dbReference>
<dbReference type="EMBL" id="GL379978">
    <property type="protein sequence ID" value="EGT39985.1"/>
    <property type="molecule type" value="Genomic_DNA"/>
</dbReference>
<dbReference type="Proteomes" id="UP000008068">
    <property type="component" value="Unassembled WGS sequence"/>
</dbReference>
<gene>
    <name evidence="5" type="ORF">CAEBREN_05175</name>
</gene>
<dbReference type="HOGENOM" id="CLU_451725_0_0_1"/>
<dbReference type="OrthoDB" id="676979at2759"/>
<evidence type="ECO:0000313" key="6">
    <source>
        <dbReference type="Proteomes" id="UP000008068"/>
    </source>
</evidence>
<keyword evidence="2 4" id="KW-0732">Signal</keyword>
<name>G0NY77_CAEBE</name>
<dbReference type="Gene3D" id="3.80.10.10">
    <property type="entry name" value="Ribonuclease Inhibitor"/>
    <property type="match status" value="2"/>
</dbReference>
<dbReference type="GO" id="GO:0031012">
    <property type="term" value="C:extracellular matrix"/>
    <property type="evidence" value="ECO:0007669"/>
    <property type="project" value="TreeGrafter"/>
</dbReference>
<keyword evidence="6" id="KW-1185">Reference proteome</keyword>
<dbReference type="InParanoid" id="G0NY77"/>
<dbReference type="eggNOG" id="ENOG502TGK5">
    <property type="taxonomic scope" value="Eukaryota"/>
</dbReference>
<dbReference type="InterPro" id="IPR001611">
    <property type="entry name" value="Leu-rich_rpt"/>
</dbReference>